<feature type="domain" description="Integrase catalytic" evidence="2">
    <location>
        <begin position="204"/>
        <end position="250"/>
    </location>
</feature>
<dbReference type="Gene3D" id="3.30.420.10">
    <property type="entry name" value="Ribonuclease H-like superfamily/Ribonuclease H"/>
    <property type="match status" value="1"/>
</dbReference>
<dbReference type="InterPro" id="IPR041588">
    <property type="entry name" value="Integrase_H2C2"/>
</dbReference>
<accession>A0A9Q3PK79</accession>
<dbReference type="InterPro" id="IPR050951">
    <property type="entry name" value="Retrovirus_Pol_polyprotein"/>
</dbReference>
<evidence type="ECO:0000259" key="2">
    <source>
        <dbReference type="PROSITE" id="PS50994"/>
    </source>
</evidence>
<dbReference type="InterPro" id="IPR001584">
    <property type="entry name" value="Integrase_cat-core"/>
</dbReference>
<dbReference type="PROSITE" id="PS50994">
    <property type="entry name" value="INTEGRASE"/>
    <property type="match status" value="1"/>
</dbReference>
<evidence type="ECO:0000313" key="3">
    <source>
        <dbReference type="EMBL" id="MBW0564784.1"/>
    </source>
</evidence>
<name>A0A9Q3PK79_9BASI</name>
<dbReference type="Proteomes" id="UP000765509">
    <property type="component" value="Unassembled WGS sequence"/>
</dbReference>
<dbReference type="PANTHER" id="PTHR37984:SF5">
    <property type="entry name" value="PROTEIN NYNRIN-LIKE"/>
    <property type="match status" value="1"/>
</dbReference>
<dbReference type="GO" id="GO:0005634">
    <property type="term" value="C:nucleus"/>
    <property type="evidence" value="ECO:0007669"/>
    <property type="project" value="UniProtKB-ARBA"/>
</dbReference>
<comment type="caution">
    <text evidence="3">The sequence shown here is derived from an EMBL/GenBank/DDBJ whole genome shotgun (WGS) entry which is preliminary data.</text>
</comment>
<dbReference type="EMBL" id="AVOT02076324">
    <property type="protein sequence ID" value="MBW0564784.1"/>
    <property type="molecule type" value="Genomic_DNA"/>
</dbReference>
<dbReference type="AlphaFoldDB" id="A0A9Q3PK79"/>
<reference evidence="3" key="1">
    <citation type="submission" date="2021-03" db="EMBL/GenBank/DDBJ databases">
        <title>Draft genome sequence of rust myrtle Austropuccinia psidii MF-1, a brazilian biotype.</title>
        <authorList>
            <person name="Quecine M.C."/>
            <person name="Pachon D.M.R."/>
            <person name="Bonatelli M.L."/>
            <person name="Correr F.H."/>
            <person name="Franceschini L.M."/>
            <person name="Leite T.F."/>
            <person name="Margarido G.R.A."/>
            <person name="Almeida C.A."/>
            <person name="Ferrarezi J.A."/>
            <person name="Labate C.A."/>
        </authorList>
    </citation>
    <scope>NUCLEOTIDE SEQUENCE</scope>
    <source>
        <strain evidence="3">MF-1</strain>
    </source>
</reference>
<gene>
    <name evidence="3" type="ORF">O181_104499</name>
</gene>
<protein>
    <recommendedName>
        <fullName evidence="2">Integrase catalytic domain-containing protein</fullName>
    </recommendedName>
</protein>
<dbReference type="Pfam" id="PF17921">
    <property type="entry name" value="Integrase_H2C2"/>
    <property type="match status" value="1"/>
</dbReference>
<dbReference type="PANTHER" id="PTHR37984">
    <property type="entry name" value="PROTEIN CBG26694"/>
    <property type="match status" value="1"/>
</dbReference>
<dbReference type="SUPFAM" id="SSF53098">
    <property type="entry name" value="Ribonuclease H-like"/>
    <property type="match status" value="1"/>
</dbReference>
<dbReference type="OrthoDB" id="8067401at2759"/>
<dbReference type="InterPro" id="IPR012337">
    <property type="entry name" value="RNaseH-like_sf"/>
</dbReference>
<dbReference type="GO" id="GO:0015074">
    <property type="term" value="P:DNA integration"/>
    <property type="evidence" value="ECO:0007669"/>
    <property type="project" value="InterPro"/>
</dbReference>
<evidence type="ECO:0000313" key="4">
    <source>
        <dbReference type="Proteomes" id="UP000765509"/>
    </source>
</evidence>
<evidence type="ECO:0000256" key="1">
    <source>
        <dbReference type="ARBA" id="ARBA00022884"/>
    </source>
</evidence>
<organism evidence="3 4">
    <name type="scientific">Austropuccinia psidii MF-1</name>
    <dbReference type="NCBI Taxonomy" id="1389203"/>
    <lineage>
        <taxon>Eukaryota</taxon>
        <taxon>Fungi</taxon>
        <taxon>Dikarya</taxon>
        <taxon>Basidiomycota</taxon>
        <taxon>Pucciniomycotina</taxon>
        <taxon>Pucciniomycetes</taxon>
        <taxon>Pucciniales</taxon>
        <taxon>Sphaerophragmiaceae</taxon>
        <taxon>Austropuccinia</taxon>
    </lineage>
</organism>
<dbReference type="Gene3D" id="1.10.340.70">
    <property type="match status" value="1"/>
</dbReference>
<dbReference type="InterPro" id="IPR036397">
    <property type="entry name" value="RNaseH_sf"/>
</dbReference>
<dbReference type="GO" id="GO:0003723">
    <property type="term" value="F:RNA binding"/>
    <property type="evidence" value="ECO:0007669"/>
    <property type="project" value="UniProtKB-KW"/>
</dbReference>
<proteinExistence type="predicted"/>
<sequence length="250" mass="29222">MYLWKQNHRPIEGINITDIGTECFEEVRESYKQDKNCHILTSLLDKYGKDKSLVNALDEDWKNSYSEGRFNFFDGIIYQRTKPSCLMTLCSRLLISTIIHECQDSIYSGLLSEERTLVKVKNCAWWSSWRKEEIKYFHTCDRCQKANRSTVLPQSGNKTYNACLVIVYRNRQTSILLPCHKDDTSMDGALLLWSKVISHTELFKNIISDRDPKFTSALWTNLHRLFWTKLSVSTAYHPQTDGLAERMIQT</sequence>
<keyword evidence="4" id="KW-1185">Reference proteome</keyword>
<keyword evidence="1" id="KW-0694">RNA-binding</keyword>